<dbReference type="AlphaFoldDB" id="S9W5W7"/>
<dbReference type="SUPFAM" id="SSF52799">
    <property type="entry name" value="(Phosphotyrosine protein) phosphatases II"/>
    <property type="match status" value="1"/>
</dbReference>
<evidence type="ECO:0000313" key="4">
    <source>
        <dbReference type="Proteomes" id="UP000515908"/>
    </source>
</evidence>
<feature type="domain" description="Tyrosine specific protein phosphatases" evidence="2">
    <location>
        <begin position="212"/>
        <end position="278"/>
    </location>
</feature>
<dbReference type="PROSITE" id="PS50056">
    <property type="entry name" value="TYR_PHOSPHATASE_2"/>
    <property type="match status" value="1"/>
</dbReference>
<dbReference type="PANTHER" id="PTHR46274:SF6">
    <property type="entry name" value="TYR_PHOSPHATASE_2 DOMAIN-CONTAINING PROTEIN"/>
    <property type="match status" value="1"/>
</dbReference>
<protein>
    <submittedName>
        <fullName evidence="3">Dual specificity phosphatase, catalytic domain containing protein, putative</fullName>
    </submittedName>
</protein>
<keyword evidence="4" id="KW-1185">Reference proteome</keyword>
<dbReference type="InterPro" id="IPR000387">
    <property type="entry name" value="Tyr_Pase_dom"/>
</dbReference>
<dbReference type="Proteomes" id="UP000515908">
    <property type="component" value="Chromosome 08"/>
</dbReference>
<organism evidence="3 4">
    <name type="scientific">Angomonas deanei</name>
    <dbReference type="NCBI Taxonomy" id="59799"/>
    <lineage>
        <taxon>Eukaryota</taxon>
        <taxon>Discoba</taxon>
        <taxon>Euglenozoa</taxon>
        <taxon>Kinetoplastea</taxon>
        <taxon>Metakinetoplastina</taxon>
        <taxon>Trypanosomatida</taxon>
        <taxon>Trypanosomatidae</taxon>
        <taxon>Strigomonadinae</taxon>
        <taxon>Angomonas</taxon>
    </lineage>
</organism>
<sequence length="342" mass="38339">MESLSEKPFTREEERRYNELLTRLEETHELPPEEELEFAQLKHRNNMFILEGERRLLEGAAARKNQIATGEETGGVRDSIVKAGKAAYFWGTLLATAVPGYLGQRSGVTPGFLHWNFIYDYLMLGALPVVTQVGSSGNHLTLIKDQAAERNPPRTVGMVCACLEMDEIKGYGMEMIQFADKASWQKYVNPDIEYAHLPMVDTTANVPFHLVAEAVAKMNVVINERQQAVYVHCKAGKGRSWMVTMCYLTTFAGLSYEDASRLIKVRRGQVSPSSSQVRFAKSFLMNFIKWKSIKEYNEAQAAAFEPEIDNTIPVETEEMQESAPVEEPTNNSAAPSGDVNVN</sequence>
<dbReference type="InterPro" id="IPR029021">
    <property type="entry name" value="Prot-tyrosine_phosphatase-like"/>
</dbReference>
<dbReference type="VEuPathDB" id="TriTrypDB:ADEAN_000462900"/>
<name>S9W5W7_9TRYP</name>
<accession>S9W5W7</accession>
<dbReference type="EMBL" id="LR877152">
    <property type="protein sequence ID" value="CAD2217151.1"/>
    <property type="molecule type" value="Genomic_DNA"/>
</dbReference>
<feature type="compositionally biased region" description="Polar residues" evidence="1">
    <location>
        <begin position="328"/>
        <end position="342"/>
    </location>
</feature>
<dbReference type="Pfam" id="PF00782">
    <property type="entry name" value="DSPc"/>
    <property type="match status" value="1"/>
</dbReference>
<dbReference type="InterPro" id="IPR000340">
    <property type="entry name" value="Dual-sp_phosphatase_cat-dom"/>
</dbReference>
<proteinExistence type="predicted"/>
<evidence type="ECO:0000256" key="1">
    <source>
        <dbReference type="SAM" id="MobiDB-lite"/>
    </source>
</evidence>
<reference evidence="3 4" key="1">
    <citation type="submission" date="2020-08" db="EMBL/GenBank/DDBJ databases">
        <authorList>
            <person name="Newling K."/>
            <person name="Davey J."/>
            <person name="Forrester S."/>
        </authorList>
    </citation>
    <scope>NUCLEOTIDE SEQUENCE [LARGE SCALE GENOMIC DNA]</scope>
    <source>
        <strain evidence="4">Crithidia deanei Carvalho (ATCC PRA-265)</strain>
    </source>
</reference>
<evidence type="ECO:0000259" key="2">
    <source>
        <dbReference type="PROSITE" id="PS50056"/>
    </source>
</evidence>
<gene>
    <name evidence="3" type="ORF">ADEAN_000462900</name>
</gene>
<dbReference type="Gene3D" id="3.90.190.10">
    <property type="entry name" value="Protein tyrosine phosphatase superfamily"/>
    <property type="match status" value="1"/>
</dbReference>
<evidence type="ECO:0000313" key="3">
    <source>
        <dbReference type="EMBL" id="CAD2217151.1"/>
    </source>
</evidence>
<dbReference type="OrthoDB" id="273181at2759"/>
<dbReference type="PANTHER" id="PTHR46274">
    <property type="entry name" value="PHOSPHATIDYLINOSITOL PHOSPHATASE"/>
    <property type="match status" value="1"/>
</dbReference>
<feature type="region of interest" description="Disordered" evidence="1">
    <location>
        <begin position="315"/>
        <end position="342"/>
    </location>
</feature>